<organism evidence="2 3">
    <name type="scientific">Phaseolus angularis</name>
    <name type="common">Azuki bean</name>
    <name type="synonym">Vigna angularis</name>
    <dbReference type="NCBI Taxonomy" id="3914"/>
    <lineage>
        <taxon>Eukaryota</taxon>
        <taxon>Viridiplantae</taxon>
        <taxon>Streptophyta</taxon>
        <taxon>Embryophyta</taxon>
        <taxon>Tracheophyta</taxon>
        <taxon>Spermatophyta</taxon>
        <taxon>Magnoliopsida</taxon>
        <taxon>eudicotyledons</taxon>
        <taxon>Gunneridae</taxon>
        <taxon>Pentapetalae</taxon>
        <taxon>rosids</taxon>
        <taxon>fabids</taxon>
        <taxon>Fabales</taxon>
        <taxon>Fabaceae</taxon>
        <taxon>Papilionoideae</taxon>
        <taxon>50 kb inversion clade</taxon>
        <taxon>NPAAA clade</taxon>
        <taxon>indigoferoid/millettioid clade</taxon>
        <taxon>Phaseoleae</taxon>
        <taxon>Vigna</taxon>
    </lineage>
</organism>
<gene>
    <name evidence="2" type="ORF">LR48_Vigan03g265300</name>
</gene>
<evidence type="ECO:0000256" key="1">
    <source>
        <dbReference type="SAM" id="MobiDB-lite"/>
    </source>
</evidence>
<dbReference type="STRING" id="3914.A0A0L9U978"/>
<dbReference type="Gramene" id="KOM39271">
    <property type="protein sequence ID" value="KOM39271"/>
    <property type="gene ID" value="LR48_Vigan03g265300"/>
</dbReference>
<accession>A0A0L9U978</accession>
<evidence type="ECO:0000313" key="2">
    <source>
        <dbReference type="EMBL" id="KOM39271.1"/>
    </source>
</evidence>
<sequence length="325" mass="34068">MEEKENFTPPPSPQAPPLVASSRFSTVDTAPITGPNDFYREFVLESKKLWFLAGPGIFSIVSKYSLGALTQIFAGHIGTIELTKLWVSSSGAVTTVAPDAVSGGHGNTTPHDASVALCAAAIHAFPSSLVRVATCPALATSERVQRREQNRLDPGSVNRNKQTSLRGYGCGYSSCHECGTHPLMKGKKGTMRYTKQCVVVEGVTPKTEILQFTHRPNSNDYLLSAAAIAPPARKQSQSTEHSAAVGRVSSSGAAAAVAPDAVSSGHGNTAPHAASVTLCAAAAVHAFPSSSVHAFPSSSVRAAAHVPHQQHQNGSSGQQDFLYQD</sequence>
<proteinExistence type="predicted"/>
<dbReference type="EMBL" id="CM003373">
    <property type="protein sequence ID" value="KOM39271.1"/>
    <property type="molecule type" value="Genomic_DNA"/>
</dbReference>
<dbReference type="Proteomes" id="UP000053144">
    <property type="component" value="Chromosome 3"/>
</dbReference>
<dbReference type="AlphaFoldDB" id="A0A0L9U978"/>
<evidence type="ECO:0000313" key="3">
    <source>
        <dbReference type="Proteomes" id="UP000053144"/>
    </source>
</evidence>
<name>A0A0L9U978_PHAAN</name>
<reference evidence="3" key="1">
    <citation type="journal article" date="2015" name="Proc. Natl. Acad. Sci. U.S.A.">
        <title>Genome sequencing of adzuki bean (Vigna angularis) provides insight into high starch and low fat accumulation and domestication.</title>
        <authorList>
            <person name="Yang K."/>
            <person name="Tian Z."/>
            <person name="Chen C."/>
            <person name="Luo L."/>
            <person name="Zhao B."/>
            <person name="Wang Z."/>
            <person name="Yu L."/>
            <person name="Li Y."/>
            <person name="Sun Y."/>
            <person name="Li W."/>
            <person name="Chen Y."/>
            <person name="Li Y."/>
            <person name="Zhang Y."/>
            <person name="Ai D."/>
            <person name="Zhao J."/>
            <person name="Shang C."/>
            <person name="Ma Y."/>
            <person name="Wu B."/>
            <person name="Wang M."/>
            <person name="Gao L."/>
            <person name="Sun D."/>
            <person name="Zhang P."/>
            <person name="Guo F."/>
            <person name="Wang W."/>
            <person name="Li Y."/>
            <person name="Wang J."/>
            <person name="Varshney R.K."/>
            <person name="Wang J."/>
            <person name="Ling H.Q."/>
            <person name="Wan P."/>
        </authorList>
    </citation>
    <scope>NUCLEOTIDE SEQUENCE</scope>
    <source>
        <strain evidence="3">cv. Jingnong 6</strain>
    </source>
</reference>
<feature type="region of interest" description="Disordered" evidence="1">
    <location>
        <begin position="302"/>
        <end position="325"/>
    </location>
</feature>
<feature type="compositionally biased region" description="Low complexity" evidence="1">
    <location>
        <begin position="309"/>
        <end position="319"/>
    </location>
</feature>
<protein>
    <submittedName>
        <fullName evidence="2">Uncharacterized protein</fullName>
    </submittedName>
</protein>